<evidence type="ECO:0000313" key="9">
    <source>
        <dbReference type="Proteomes" id="UP001205311"/>
    </source>
</evidence>
<comment type="caution">
    <text evidence="8">The sequence shown here is derived from an EMBL/GenBank/DDBJ whole genome shotgun (WGS) entry which is preliminary data.</text>
</comment>
<dbReference type="InterPro" id="IPR027417">
    <property type="entry name" value="P-loop_NTPase"/>
</dbReference>
<dbReference type="SUPFAM" id="SSF52540">
    <property type="entry name" value="P-loop containing nucleoside triphosphate hydrolases"/>
    <property type="match status" value="1"/>
</dbReference>
<dbReference type="RefSeq" id="WP_253669777.1">
    <property type="nucleotide sequence ID" value="NZ_JAMTCP010000011.1"/>
</dbReference>
<proteinExistence type="inferred from homology"/>
<dbReference type="InterPro" id="IPR051677">
    <property type="entry name" value="AfsR-DnrI-RedD_regulator"/>
</dbReference>
<dbReference type="Gene3D" id="3.40.50.300">
    <property type="entry name" value="P-loop containing nucleotide triphosphate hydrolases"/>
    <property type="match status" value="1"/>
</dbReference>
<accession>A0ABT1HTL6</accession>
<evidence type="ECO:0000256" key="1">
    <source>
        <dbReference type="ARBA" id="ARBA00005820"/>
    </source>
</evidence>
<dbReference type="SUPFAM" id="SSF46894">
    <property type="entry name" value="C-terminal effector domain of the bipartite response regulators"/>
    <property type="match status" value="1"/>
</dbReference>
<dbReference type="InterPro" id="IPR041664">
    <property type="entry name" value="AAA_16"/>
</dbReference>
<dbReference type="SMART" id="SM00862">
    <property type="entry name" value="Trans_reg_C"/>
    <property type="match status" value="1"/>
</dbReference>
<dbReference type="InterPro" id="IPR036388">
    <property type="entry name" value="WH-like_DNA-bd_sf"/>
</dbReference>
<name>A0ABT1HTL6_STRSD</name>
<dbReference type="PANTHER" id="PTHR35807:SF1">
    <property type="entry name" value="TRANSCRIPTIONAL REGULATOR REDD"/>
    <property type="match status" value="1"/>
</dbReference>
<dbReference type="InterPro" id="IPR005158">
    <property type="entry name" value="BTAD"/>
</dbReference>
<dbReference type="CDD" id="cd15831">
    <property type="entry name" value="BTAD"/>
    <property type="match status" value="1"/>
</dbReference>
<comment type="similarity">
    <text evidence="1">Belongs to the AfsR/DnrI/RedD regulatory family.</text>
</comment>
<organism evidence="8 9">
    <name type="scientific">Streptoalloteichus tenebrarius (strain ATCC 17920 / DSM 40477 / JCM 4838 / CBS 697.72 / NBRC 16177 / NCIMB 11028 / NRRL B-12390 / A12253. 1 / ISP 5477)</name>
    <name type="common">Streptomyces tenebrarius</name>
    <dbReference type="NCBI Taxonomy" id="1933"/>
    <lineage>
        <taxon>Bacteria</taxon>
        <taxon>Bacillati</taxon>
        <taxon>Actinomycetota</taxon>
        <taxon>Actinomycetes</taxon>
        <taxon>Pseudonocardiales</taxon>
        <taxon>Pseudonocardiaceae</taxon>
        <taxon>Streptoalloteichus</taxon>
    </lineage>
</organism>
<keyword evidence="9" id="KW-1185">Reference proteome</keyword>
<keyword evidence="2" id="KW-0805">Transcription regulation</keyword>
<evidence type="ECO:0000256" key="5">
    <source>
        <dbReference type="PROSITE-ProRule" id="PRU01091"/>
    </source>
</evidence>
<evidence type="ECO:0000256" key="3">
    <source>
        <dbReference type="ARBA" id="ARBA00023125"/>
    </source>
</evidence>
<keyword evidence="3 5" id="KW-0238">DNA-binding</keyword>
<reference evidence="8 9" key="1">
    <citation type="submission" date="2022-06" db="EMBL/GenBank/DDBJ databases">
        <title>Genomic Encyclopedia of Archaeal and Bacterial Type Strains, Phase II (KMG-II): from individual species to whole genera.</title>
        <authorList>
            <person name="Goeker M."/>
        </authorList>
    </citation>
    <scope>NUCLEOTIDE SEQUENCE [LARGE SCALE GENOMIC DNA]</scope>
    <source>
        <strain evidence="8 9">DSM 40477</strain>
    </source>
</reference>
<dbReference type="SUPFAM" id="SSF48452">
    <property type="entry name" value="TPR-like"/>
    <property type="match status" value="1"/>
</dbReference>
<evidence type="ECO:0000313" key="8">
    <source>
        <dbReference type="EMBL" id="MCP2258866.1"/>
    </source>
</evidence>
<dbReference type="InterPro" id="IPR011990">
    <property type="entry name" value="TPR-like_helical_dom_sf"/>
</dbReference>
<evidence type="ECO:0000259" key="7">
    <source>
        <dbReference type="PROSITE" id="PS51755"/>
    </source>
</evidence>
<dbReference type="EMBL" id="JAMTCP010000011">
    <property type="protein sequence ID" value="MCP2258866.1"/>
    <property type="molecule type" value="Genomic_DNA"/>
</dbReference>
<dbReference type="InterPro" id="IPR016032">
    <property type="entry name" value="Sig_transdc_resp-reg_C-effctor"/>
</dbReference>
<feature type="region of interest" description="Disordered" evidence="6">
    <location>
        <begin position="257"/>
        <end position="296"/>
    </location>
</feature>
<sequence>MTSSVDLRFNVLGPLVVSSPRGTLRLGPARQRAVLSALLLSPGRVVTAEQLTEAVWPGGSPSGGVASLHSYLSNLRRHLEPHRPPRERNRVLRREPLGYVLAVEPEQVDVCRFEALLREGRSLLLDGRHAEASRVLERCLALWRGSPYAEVGDYEPAGREATRLEELRLVAWESRCEAELAWGRDPATVAAELEALSARCPTRERLNALLMRALRHAGRPADALKVYDRTRRALARELGVDPGPELRGLFDAILRNEPVPPPASTSEVVAGTGSRPRARDHLRREGREGREEDVRSAAPVRSRLLERGDELAILEGHARAAREGRGRLVVVRGAAGVGKTRLLQEWERALADAGVDVEVVWGSCRRADGERRRPVWMEILRHLCRTRAPAVQEFRDRVRPELAALSAELWAEPPVPPAHGHAHDGAEGGSVPRHEVVCQLIQFLARRRPLVIILEDGRAADRPTRDLLDRLAPVLSTTPLLVVVTERSPAGPRADVAPSVRAPLPSGTAAEVIHLRPITTAALREFAAGVVGDELAEPIGSALGVLTGGHPADVGQLVEFLETVREPPPAAGIPGGGVPGGVREILRWWTGRLGPRTRDLLLACAVVGDDVDAAVIREVGGLGEDTLHHLDLAVASGLLVEDHHERCRYRFAHPRIRQVLYGDLNRVDRARLHARLGSFLAAHEVGVGADVERVAHHLWEARAVVDVEEALAQTSRAARHCAQRLDYERAETWTRRSLELARQLPPDDDAHARQVDLLDQLGHIAITGRGLSSAEAESAFAAALEICEKHRRAVPATVLMGLCTLYFTSGRLASAAGMAQMLLDQGCATGDTVALVGAAYAKGVVAYLRGEADVAVNELSWATGLVDRLHASSSGPRLMKVFHWSDPRVSCRSFEALARWLLDDREAMARVRPITMAESAPHTPVDRMAATYVDAVLAAFAGEADQALLAGAEGLRHASEHRSSFWQAMIRGPYGWAVARAGDVTRGLAHLRSSVEELRWHKAFLYLPLHLLYLADVQDRAGDRRGSRDSVRRALAEIHHHGLHVYLHPRFPFRELRERAQHVDLAAHLPENDTTGTAYTTGTTDRTGTAGTARTADAHATTDMVTTDTFTTDTFTTDMTATAGTDPASQLMRRSWLTQ</sequence>
<dbReference type="Pfam" id="PF00486">
    <property type="entry name" value="Trans_reg_C"/>
    <property type="match status" value="1"/>
</dbReference>
<dbReference type="GO" id="GO:0003677">
    <property type="term" value="F:DNA binding"/>
    <property type="evidence" value="ECO:0007669"/>
    <property type="project" value="UniProtKB-KW"/>
</dbReference>
<evidence type="ECO:0000256" key="6">
    <source>
        <dbReference type="SAM" id="MobiDB-lite"/>
    </source>
</evidence>
<dbReference type="Pfam" id="PF03704">
    <property type="entry name" value="BTAD"/>
    <property type="match status" value="1"/>
</dbReference>
<dbReference type="PANTHER" id="PTHR35807">
    <property type="entry name" value="TRANSCRIPTIONAL REGULATOR REDD-RELATED"/>
    <property type="match status" value="1"/>
</dbReference>
<feature type="domain" description="OmpR/PhoB-type" evidence="7">
    <location>
        <begin position="1"/>
        <end position="103"/>
    </location>
</feature>
<dbReference type="Gene3D" id="1.25.40.10">
    <property type="entry name" value="Tetratricopeptide repeat domain"/>
    <property type="match status" value="2"/>
</dbReference>
<dbReference type="Gene3D" id="1.10.10.10">
    <property type="entry name" value="Winged helix-like DNA-binding domain superfamily/Winged helix DNA-binding domain"/>
    <property type="match status" value="1"/>
</dbReference>
<evidence type="ECO:0000256" key="2">
    <source>
        <dbReference type="ARBA" id="ARBA00023015"/>
    </source>
</evidence>
<feature type="compositionally biased region" description="Basic and acidic residues" evidence="6">
    <location>
        <begin position="277"/>
        <end position="295"/>
    </location>
</feature>
<evidence type="ECO:0000256" key="4">
    <source>
        <dbReference type="ARBA" id="ARBA00023163"/>
    </source>
</evidence>
<protein>
    <submittedName>
        <fullName evidence="8">DNA-binding transcriptional activator of the SARP family</fullName>
    </submittedName>
</protein>
<dbReference type="PROSITE" id="PS51755">
    <property type="entry name" value="OMPR_PHOB"/>
    <property type="match status" value="1"/>
</dbReference>
<dbReference type="SMART" id="SM01043">
    <property type="entry name" value="BTAD"/>
    <property type="match status" value="1"/>
</dbReference>
<keyword evidence="4" id="KW-0804">Transcription</keyword>
<feature type="region of interest" description="Disordered" evidence="6">
    <location>
        <begin position="1074"/>
        <end position="1095"/>
    </location>
</feature>
<feature type="DNA-binding region" description="OmpR/PhoB-type" evidence="5">
    <location>
        <begin position="1"/>
        <end position="103"/>
    </location>
</feature>
<dbReference type="InterPro" id="IPR001867">
    <property type="entry name" value="OmpR/PhoB-type_DNA-bd"/>
</dbReference>
<dbReference type="Pfam" id="PF13191">
    <property type="entry name" value="AAA_16"/>
    <property type="match status" value="1"/>
</dbReference>
<dbReference type="Proteomes" id="UP001205311">
    <property type="component" value="Unassembled WGS sequence"/>
</dbReference>
<gene>
    <name evidence="8" type="ORF">LX15_002564</name>
</gene>